<dbReference type="OrthoDB" id="1749033at2759"/>
<dbReference type="PANTHER" id="PTHR31170">
    <property type="entry name" value="BNAC04G53230D PROTEIN"/>
    <property type="match status" value="1"/>
</dbReference>
<dbReference type="AlphaFoldDB" id="A0A835TKS1"/>
<evidence type="ECO:0000313" key="1">
    <source>
        <dbReference type="EMBL" id="KAF9688697.1"/>
    </source>
</evidence>
<keyword evidence="2" id="KW-1185">Reference proteome</keyword>
<dbReference type="Pfam" id="PF03140">
    <property type="entry name" value="DUF247"/>
    <property type="match status" value="1"/>
</dbReference>
<reference evidence="1 2" key="1">
    <citation type="submission" date="2020-10" db="EMBL/GenBank/DDBJ databases">
        <title>Plant Genome Project.</title>
        <authorList>
            <person name="Zhang R.-G."/>
        </authorList>
    </citation>
    <scope>NUCLEOTIDE SEQUENCE [LARGE SCALE GENOMIC DNA]</scope>
    <source>
        <strain evidence="1">FAFU-HL-1</strain>
        <tissue evidence="1">Leaf</tissue>
    </source>
</reference>
<protein>
    <submittedName>
        <fullName evidence="1">Uncharacterized protein</fullName>
    </submittedName>
</protein>
<sequence length="360" mass="42054">MEIVVATTEQMKRNDHVSLGIDKLTESVQEELKSLHAFSDKCSIYRVPKRLRGSREYAYTPQTVSLGPIHHGKEELKEMEVHKKLYLKEFLKLGKVSVEKYIVAIVERETRLRNCYADNFDKITSPDFVKMVLLDSSFIIVVFLKLSLFHFRSNNDCIFSIPWTVEEVKSDMCLLENQIPFFILDNLLKLAEIRIQGSFGYSMIELTRVFFSCTFGDSWVPKDILEQINSSEVEHFVDFLRICLQPKKRKQRKRLETRTTPSAMELHQSGVKFQSCLCQRLPIWTTMKLDPRLMELHCTWRGSSFKTLSLFRFLAANKFLESQQNAPLERIDLLQISFGTHESPNVHEKIRIHGISRIRI</sequence>
<name>A0A835TKS1_9ROSI</name>
<gene>
    <name evidence="1" type="ORF">SADUNF_Sadunf01G0015100</name>
</gene>
<proteinExistence type="predicted"/>
<organism evidence="1 2">
    <name type="scientific">Salix dunnii</name>
    <dbReference type="NCBI Taxonomy" id="1413687"/>
    <lineage>
        <taxon>Eukaryota</taxon>
        <taxon>Viridiplantae</taxon>
        <taxon>Streptophyta</taxon>
        <taxon>Embryophyta</taxon>
        <taxon>Tracheophyta</taxon>
        <taxon>Spermatophyta</taxon>
        <taxon>Magnoliopsida</taxon>
        <taxon>eudicotyledons</taxon>
        <taxon>Gunneridae</taxon>
        <taxon>Pentapetalae</taxon>
        <taxon>rosids</taxon>
        <taxon>fabids</taxon>
        <taxon>Malpighiales</taxon>
        <taxon>Salicaceae</taxon>
        <taxon>Saliceae</taxon>
        <taxon>Salix</taxon>
    </lineage>
</organism>
<dbReference type="EMBL" id="JADGMS010000001">
    <property type="protein sequence ID" value="KAF9688697.1"/>
    <property type="molecule type" value="Genomic_DNA"/>
</dbReference>
<accession>A0A835TKS1</accession>
<dbReference type="InterPro" id="IPR004158">
    <property type="entry name" value="DUF247_pln"/>
</dbReference>
<comment type="caution">
    <text evidence="1">The sequence shown here is derived from an EMBL/GenBank/DDBJ whole genome shotgun (WGS) entry which is preliminary data.</text>
</comment>
<dbReference type="PANTHER" id="PTHR31170:SF17">
    <property type="match status" value="1"/>
</dbReference>
<dbReference type="Proteomes" id="UP000657918">
    <property type="component" value="Unassembled WGS sequence"/>
</dbReference>
<evidence type="ECO:0000313" key="2">
    <source>
        <dbReference type="Proteomes" id="UP000657918"/>
    </source>
</evidence>